<feature type="compositionally biased region" description="Basic and acidic residues" evidence="1">
    <location>
        <begin position="75"/>
        <end position="90"/>
    </location>
</feature>
<evidence type="ECO:0000256" key="1">
    <source>
        <dbReference type="SAM" id="MobiDB-lite"/>
    </source>
</evidence>
<proteinExistence type="predicted"/>
<gene>
    <name evidence="2" type="ORF">CPAG_03441</name>
</gene>
<dbReference type="EMBL" id="DS268110">
    <property type="protein sequence ID" value="KMM67105.1"/>
    <property type="molecule type" value="Genomic_DNA"/>
</dbReference>
<reference evidence="3" key="3">
    <citation type="journal article" date="2010" name="Genome Res.">
        <title>Population genomic sequencing of Coccidioides fungi reveals recent hybridization and transposon control.</title>
        <authorList>
            <person name="Neafsey D.E."/>
            <person name="Barker B.M."/>
            <person name="Sharpton T.J."/>
            <person name="Stajich J.E."/>
            <person name="Park D.J."/>
            <person name="Whiston E."/>
            <person name="Hung C.-Y."/>
            <person name="McMahan C."/>
            <person name="White J."/>
            <person name="Sykes S."/>
            <person name="Heiman D."/>
            <person name="Young S."/>
            <person name="Zeng Q."/>
            <person name="Abouelleil A."/>
            <person name="Aftuck L."/>
            <person name="Bessette D."/>
            <person name="Brown A."/>
            <person name="FitzGerald M."/>
            <person name="Lui A."/>
            <person name="Macdonald J.P."/>
            <person name="Priest M."/>
            <person name="Orbach M.J."/>
            <person name="Galgiani J.N."/>
            <person name="Kirkland T.N."/>
            <person name="Cole G.T."/>
            <person name="Birren B.W."/>
            <person name="Henn M.R."/>
            <person name="Taylor J.W."/>
            <person name="Rounsley S.D."/>
        </authorList>
    </citation>
    <scope>NUCLEOTIDE SEQUENCE [LARGE SCALE GENOMIC DNA]</scope>
    <source>
        <strain evidence="3">RMSCC 3488</strain>
    </source>
</reference>
<dbReference type="Proteomes" id="UP000054567">
    <property type="component" value="Unassembled WGS sequence"/>
</dbReference>
<reference evidence="3" key="2">
    <citation type="journal article" date="2009" name="Genome Res.">
        <title>Comparative genomic analyses of the human fungal pathogens Coccidioides and their relatives.</title>
        <authorList>
            <person name="Sharpton T.J."/>
            <person name="Stajich J.E."/>
            <person name="Rounsley S.D."/>
            <person name="Gardner M.J."/>
            <person name="Wortman J.R."/>
            <person name="Jordar V.S."/>
            <person name="Maiti R."/>
            <person name="Kodira C.D."/>
            <person name="Neafsey D.E."/>
            <person name="Zeng Q."/>
            <person name="Hung C.-Y."/>
            <person name="McMahan C."/>
            <person name="Muszewska A."/>
            <person name="Grynberg M."/>
            <person name="Mandel M.A."/>
            <person name="Kellner E.M."/>
            <person name="Barker B.M."/>
            <person name="Galgiani J.N."/>
            <person name="Orbach M.J."/>
            <person name="Kirkland T.N."/>
            <person name="Cole G.T."/>
            <person name="Henn M.R."/>
            <person name="Birren B.W."/>
            <person name="Taylor J.W."/>
        </authorList>
    </citation>
    <scope>NUCLEOTIDE SEQUENCE [LARGE SCALE GENOMIC DNA]</scope>
    <source>
        <strain evidence="3">RMSCC 3488</strain>
    </source>
</reference>
<organism evidence="2 3">
    <name type="scientific">Coccidioides posadasii RMSCC 3488</name>
    <dbReference type="NCBI Taxonomy" id="454284"/>
    <lineage>
        <taxon>Eukaryota</taxon>
        <taxon>Fungi</taxon>
        <taxon>Dikarya</taxon>
        <taxon>Ascomycota</taxon>
        <taxon>Pezizomycotina</taxon>
        <taxon>Eurotiomycetes</taxon>
        <taxon>Eurotiomycetidae</taxon>
        <taxon>Onygenales</taxon>
        <taxon>Onygenaceae</taxon>
        <taxon>Coccidioides</taxon>
    </lineage>
</organism>
<feature type="region of interest" description="Disordered" evidence="1">
    <location>
        <begin position="31"/>
        <end position="117"/>
    </location>
</feature>
<evidence type="ECO:0000313" key="2">
    <source>
        <dbReference type="EMBL" id="KMM67105.1"/>
    </source>
</evidence>
<reference evidence="2 3" key="1">
    <citation type="submission" date="2007-06" db="EMBL/GenBank/DDBJ databases">
        <title>The Genome Sequence of Coccidioides posadasii RMSCC_3488.</title>
        <authorList>
            <consortium name="Coccidioides Genome Resources Consortium"/>
            <consortium name="The Broad Institute Genome Sequencing Platform"/>
            <person name="Henn M.R."/>
            <person name="Sykes S."/>
            <person name="Young S."/>
            <person name="Jaffe D."/>
            <person name="Berlin A."/>
            <person name="Alvarez P."/>
            <person name="Butler J."/>
            <person name="Gnerre S."/>
            <person name="Grabherr M."/>
            <person name="Mauceli E."/>
            <person name="Brockman W."/>
            <person name="Kodira C."/>
            <person name="Alvarado L."/>
            <person name="Zeng Q."/>
            <person name="Crawford M."/>
            <person name="Antoine C."/>
            <person name="Devon K."/>
            <person name="Galgiani J."/>
            <person name="Orsborn K."/>
            <person name="Lewis M.L."/>
            <person name="Nusbaum C."/>
            <person name="Galagan J."/>
            <person name="Birren B."/>
        </authorList>
    </citation>
    <scope>NUCLEOTIDE SEQUENCE [LARGE SCALE GENOMIC DNA]</scope>
    <source>
        <strain evidence="2 3">RMSCC 3488</strain>
    </source>
</reference>
<dbReference type="VEuPathDB" id="FungiDB:CPAG_03441"/>
<evidence type="ECO:0000313" key="3">
    <source>
        <dbReference type="Proteomes" id="UP000054567"/>
    </source>
</evidence>
<accession>A0A0J6FCY9</accession>
<protein>
    <submittedName>
        <fullName evidence="2">Uncharacterized protein</fullName>
    </submittedName>
</protein>
<dbReference type="AlphaFoldDB" id="A0A0J6FCY9"/>
<sequence>MAEKLLRIILMRKFPEVPKFAQRLRSQLEKRMKGGSKGLARETLRGTAFIPPGRFGGSWDRRPDLPLTRGSSCLSRKDDNELPLTQEKRASSSSLGPGDGTSMRGVVNHQVKNRRVG</sequence>
<name>A0A0J6FCY9_COCPO</name>